<dbReference type="Proteomes" id="UP000887574">
    <property type="component" value="Unplaced"/>
</dbReference>
<protein>
    <submittedName>
        <fullName evidence="2">Ovule protein</fullName>
    </submittedName>
</protein>
<proteinExistence type="predicted"/>
<organism evidence="1 2">
    <name type="scientific">Ditylenchus dipsaci</name>
    <dbReference type="NCBI Taxonomy" id="166011"/>
    <lineage>
        <taxon>Eukaryota</taxon>
        <taxon>Metazoa</taxon>
        <taxon>Ecdysozoa</taxon>
        <taxon>Nematoda</taxon>
        <taxon>Chromadorea</taxon>
        <taxon>Rhabditida</taxon>
        <taxon>Tylenchina</taxon>
        <taxon>Tylenchomorpha</taxon>
        <taxon>Sphaerularioidea</taxon>
        <taxon>Anguinidae</taxon>
        <taxon>Anguininae</taxon>
        <taxon>Ditylenchus</taxon>
    </lineage>
</organism>
<evidence type="ECO:0000313" key="1">
    <source>
        <dbReference type="Proteomes" id="UP000887574"/>
    </source>
</evidence>
<evidence type="ECO:0000313" key="2">
    <source>
        <dbReference type="WBParaSite" id="jg16798"/>
    </source>
</evidence>
<accession>A0A915D7A5</accession>
<reference evidence="2" key="1">
    <citation type="submission" date="2022-11" db="UniProtKB">
        <authorList>
            <consortium name="WormBaseParasite"/>
        </authorList>
    </citation>
    <scope>IDENTIFICATION</scope>
</reference>
<dbReference type="AlphaFoldDB" id="A0A915D7A5"/>
<dbReference type="WBParaSite" id="jg16798">
    <property type="protein sequence ID" value="jg16798"/>
    <property type="gene ID" value="jg16798"/>
</dbReference>
<keyword evidence="1" id="KW-1185">Reference proteome</keyword>
<sequence length="83" mass="9638">MHRLQQLARYYSNSLHSTTVYKMKKKLCFSKACVDLLLKCLANPLDGLLHLCFSTTFNCTTTSSVNFYNLLTVFTEKFKLRSF</sequence>
<name>A0A915D7A5_9BILA</name>